<reference evidence="2" key="1">
    <citation type="submission" date="2020-11" db="EMBL/GenBank/DDBJ databases">
        <title>Bacterial whole genome sequence for Panacibacter sp. DH6.</title>
        <authorList>
            <person name="Le V."/>
            <person name="Ko S."/>
            <person name="Ahn C.-Y."/>
            <person name="Oh H.-M."/>
        </authorList>
    </citation>
    <scope>NUCLEOTIDE SEQUENCE</scope>
    <source>
        <strain evidence="2">DH6</strain>
    </source>
</reference>
<dbReference type="AlphaFoldDB" id="A0A931E4U1"/>
<keyword evidence="3" id="KW-1185">Reference proteome</keyword>
<keyword evidence="1" id="KW-0472">Membrane</keyword>
<evidence type="ECO:0000256" key="1">
    <source>
        <dbReference type="SAM" id="Phobius"/>
    </source>
</evidence>
<name>A0A931E4U1_9BACT</name>
<organism evidence="2 3">
    <name type="scientific">Panacibacter microcysteis</name>
    <dbReference type="NCBI Taxonomy" id="2793269"/>
    <lineage>
        <taxon>Bacteria</taxon>
        <taxon>Pseudomonadati</taxon>
        <taxon>Bacteroidota</taxon>
        <taxon>Chitinophagia</taxon>
        <taxon>Chitinophagales</taxon>
        <taxon>Chitinophagaceae</taxon>
        <taxon>Panacibacter</taxon>
    </lineage>
</organism>
<proteinExistence type="predicted"/>
<comment type="caution">
    <text evidence="2">The sequence shown here is derived from an EMBL/GenBank/DDBJ whole genome shotgun (WGS) entry which is preliminary data.</text>
</comment>
<dbReference type="EMBL" id="JADWYR010000001">
    <property type="protein sequence ID" value="MBG9375169.1"/>
    <property type="molecule type" value="Genomic_DNA"/>
</dbReference>
<protein>
    <submittedName>
        <fullName evidence="2">Uncharacterized protein</fullName>
    </submittedName>
</protein>
<dbReference type="Proteomes" id="UP000628448">
    <property type="component" value="Unassembled WGS sequence"/>
</dbReference>
<feature type="transmembrane region" description="Helical" evidence="1">
    <location>
        <begin position="142"/>
        <end position="163"/>
    </location>
</feature>
<keyword evidence="1" id="KW-1133">Transmembrane helix</keyword>
<keyword evidence="1" id="KW-0812">Transmembrane</keyword>
<accession>A0A931E4U1</accession>
<gene>
    <name evidence="2" type="ORF">I5907_02935</name>
</gene>
<evidence type="ECO:0000313" key="2">
    <source>
        <dbReference type="EMBL" id="MBG9375169.1"/>
    </source>
</evidence>
<dbReference type="RefSeq" id="WP_196989232.1">
    <property type="nucleotide sequence ID" value="NZ_JADWYR010000001.1"/>
</dbReference>
<evidence type="ECO:0000313" key="3">
    <source>
        <dbReference type="Proteomes" id="UP000628448"/>
    </source>
</evidence>
<sequence length="380" mass="42213">MITRHNYEEFFLMYVDDELTTEERAAVELFASQNPDLLPELEMLNQTKLPVDESQVFMHKNELLQKINSIGADNYEEQFLLYVDNELSNDSKNDVEKFVLQNPQFQDEFTLLKQTKLEAETIIFKDKDTLLRKDRDGSIIPLFIRFAIAAAVAGVIALLWWSAGGNAEIANNQVAQNIDSVTTDRVDDIAAGGKKQNNTLPEVVVAPQQPEQKNETVFADKQATHNSVKTKTTAGNKNALENNVAAVKRNDQVAVVAVKKPVETTITQPVENTDITSTDKPGYAVAKNNTKQDNDNNVVTAKNTKPETSKNYVSHAVYKELNTDEDENREALYVGSLQINKNKVRGLVKKVGGLFAGKAKEAAASEDGKLQIANLELNTN</sequence>